<comment type="similarity">
    <text evidence="1">Belongs to the NAD(P)-dependent epimerase/dehydratase family.</text>
</comment>
<dbReference type="InterPro" id="IPR001509">
    <property type="entry name" value="Epimerase_deHydtase"/>
</dbReference>
<dbReference type="InterPro" id="IPR051225">
    <property type="entry name" value="NAD(P)_epim/dehydratase"/>
</dbReference>
<gene>
    <name evidence="3" type="ORF">METZ01_LOCUS361003</name>
</gene>
<dbReference type="Pfam" id="PF01370">
    <property type="entry name" value="Epimerase"/>
    <property type="match status" value="1"/>
</dbReference>
<reference evidence="3" key="1">
    <citation type="submission" date="2018-05" db="EMBL/GenBank/DDBJ databases">
        <authorList>
            <person name="Lanie J.A."/>
            <person name="Ng W.-L."/>
            <person name="Kazmierczak K.M."/>
            <person name="Andrzejewski T.M."/>
            <person name="Davidsen T.M."/>
            <person name="Wayne K.J."/>
            <person name="Tettelin H."/>
            <person name="Glass J.I."/>
            <person name="Rusch D."/>
            <person name="Podicherti R."/>
            <person name="Tsui H.-C.T."/>
            <person name="Winkler M.E."/>
        </authorList>
    </citation>
    <scope>NUCLEOTIDE SEQUENCE</scope>
</reference>
<dbReference type="GO" id="GO:0008743">
    <property type="term" value="F:L-threonine 3-dehydrogenase activity"/>
    <property type="evidence" value="ECO:0007669"/>
    <property type="project" value="TreeGrafter"/>
</dbReference>
<accession>A0A382SE62</accession>
<dbReference type="AlphaFoldDB" id="A0A382SE62"/>
<dbReference type="EMBL" id="UINC01128413">
    <property type="protein sequence ID" value="SVD08149.1"/>
    <property type="molecule type" value="Genomic_DNA"/>
</dbReference>
<proteinExistence type="inferred from homology"/>
<feature type="non-terminal residue" evidence="3">
    <location>
        <position position="263"/>
    </location>
</feature>
<dbReference type="SUPFAM" id="SSF51735">
    <property type="entry name" value="NAD(P)-binding Rossmann-fold domains"/>
    <property type="match status" value="1"/>
</dbReference>
<protein>
    <recommendedName>
        <fullName evidence="2">NAD-dependent epimerase/dehydratase domain-containing protein</fullName>
    </recommendedName>
</protein>
<evidence type="ECO:0000256" key="1">
    <source>
        <dbReference type="ARBA" id="ARBA00007637"/>
    </source>
</evidence>
<dbReference type="GO" id="GO:0006567">
    <property type="term" value="P:L-threonine catabolic process"/>
    <property type="evidence" value="ECO:0007669"/>
    <property type="project" value="TreeGrafter"/>
</dbReference>
<sequence>MRKPATLITGANGEMGQGLITALHEKNYKKIVAMDLNPLDDSITSYCSEEIIGNILDVDLIDQLNGEYEFDTIYHLAALLSTRAEFSPQSAHDVNVGGTMNLLNLALEQGRSQGKQIKFFFPSSIAVYGLKNLEEKEFAGAIKENSYRNPSTMYGCNKLYCEHLGNYYSNHYQRLGAEKYHSYIDFRSIRFPGIISSKTIPTAGTSDYIPEMLHSAAQGKPYSCFVRENTQIPFMTMPDAIGAIIQIMGVPRRNLSQSVYNIR</sequence>
<organism evidence="3">
    <name type="scientific">marine metagenome</name>
    <dbReference type="NCBI Taxonomy" id="408172"/>
    <lineage>
        <taxon>unclassified sequences</taxon>
        <taxon>metagenomes</taxon>
        <taxon>ecological metagenomes</taxon>
    </lineage>
</organism>
<name>A0A382SE62_9ZZZZ</name>
<evidence type="ECO:0000313" key="3">
    <source>
        <dbReference type="EMBL" id="SVD08149.1"/>
    </source>
</evidence>
<dbReference type="Gene3D" id="3.40.50.720">
    <property type="entry name" value="NAD(P)-binding Rossmann-like Domain"/>
    <property type="match status" value="1"/>
</dbReference>
<feature type="domain" description="NAD-dependent epimerase/dehydratase" evidence="2">
    <location>
        <begin position="7"/>
        <end position="262"/>
    </location>
</feature>
<dbReference type="PANTHER" id="PTHR42687">
    <property type="entry name" value="L-THREONINE 3-DEHYDROGENASE"/>
    <property type="match status" value="1"/>
</dbReference>
<dbReference type="InterPro" id="IPR036291">
    <property type="entry name" value="NAD(P)-bd_dom_sf"/>
</dbReference>
<dbReference type="PANTHER" id="PTHR42687:SF1">
    <property type="entry name" value="L-THREONINE 3-DEHYDROGENASE, MITOCHONDRIAL"/>
    <property type="match status" value="1"/>
</dbReference>
<evidence type="ECO:0000259" key="2">
    <source>
        <dbReference type="Pfam" id="PF01370"/>
    </source>
</evidence>